<reference evidence="1 2" key="1">
    <citation type="journal article" date="2015" name="Parasitol. Res.">
        <title>Viruses in close associations with free-living amoebae.</title>
        <authorList>
            <person name="Scheid P."/>
        </authorList>
    </citation>
    <scope>NUCLEOTIDE SEQUENCE [LARGE SCALE GENOMIC DNA]</scope>
    <source>
        <strain evidence="1">KlaHel</strain>
    </source>
</reference>
<proteinExistence type="predicted"/>
<accession>A0A0B5J7N4</accession>
<organism evidence="1 2">
    <name type="scientific">Pandoravirus inopinatum</name>
    <dbReference type="NCBI Taxonomy" id="1605721"/>
    <lineage>
        <taxon>Viruses</taxon>
        <taxon>Pandoravirus</taxon>
    </lineage>
</organism>
<protein>
    <submittedName>
        <fullName evidence="1">Uncharacterized protein</fullName>
    </submittedName>
</protein>
<evidence type="ECO:0000313" key="1">
    <source>
        <dbReference type="EMBL" id="AJF97915.1"/>
    </source>
</evidence>
<sequence>MSNATTTLQSLDLDDFSDRISTLICRLDNITTVLGGIMTTQGTMSDRAMPRGEATAAAPAQSNSTFVALSPYTSLPYAAVADDVATRHGSAEDDGYMTVSQLAG</sequence>
<evidence type="ECO:0000313" key="2">
    <source>
        <dbReference type="Proteomes" id="UP000202511"/>
    </source>
</evidence>
<dbReference type="KEGG" id="vg:23462832"/>
<dbReference type="EMBL" id="KP136319">
    <property type="protein sequence ID" value="AJF97915.1"/>
    <property type="molecule type" value="Genomic_DNA"/>
</dbReference>
<dbReference type="GeneID" id="23462832"/>
<dbReference type="RefSeq" id="YP_009120150.1">
    <property type="nucleotide sequence ID" value="NC_026440.1"/>
</dbReference>
<dbReference type="Proteomes" id="UP000202511">
    <property type="component" value="Segment"/>
</dbReference>
<name>A0A0B5J7N4_9VIRU</name>